<dbReference type="Pfam" id="PF01503">
    <property type="entry name" value="PRA-PH"/>
    <property type="match status" value="1"/>
</dbReference>
<keyword evidence="5" id="KW-0547">Nucleotide-binding</keyword>
<dbReference type="GO" id="GO:0004636">
    <property type="term" value="F:phosphoribosyl-ATP diphosphatase activity"/>
    <property type="evidence" value="ECO:0007669"/>
    <property type="project" value="UniProtKB-EC"/>
</dbReference>
<evidence type="ECO:0000256" key="7">
    <source>
        <dbReference type="ARBA" id="ARBA00022840"/>
    </source>
</evidence>
<keyword evidence="6" id="KW-0378">Hydrolase</keyword>
<evidence type="ECO:0000256" key="5">
    <source>
        <dbReference type="ARBA" id="ARBA00022741"/>
    </source>
</evidence>
<dbReference type="NCBIfam" id="NF001610">
    <property type="entry name" value="PRK00400.1-1"/>
    <property type="match status" value="1"/>
</dbReference>
<dbReference type="EC" id="3.6.1.31" evidence="3"/>
<evidence type="ECO:0000256" key="3">
    <source>
        <dbReference type="ARBA" id="ARBA00012414"/>
    </source>
</evidence>
<protein>
    <recommendedName>
        <fullName evidence="3">phosphoribosyl-ATP diphosphatase</fullName>
        <ecNumber evidence="3">3.6.1.31</ecNumber>
    </recommendedName>
</protein>
<organism evidence="9">
    <name type="scientific">freshwater metagenome</name>
    <dbReference type="NCBI Taxonomy" id="449393"/>
    <lineage>
        <taxon>unclassified sequences</taxon>
        <taxon>metagenomes</taxon>
        <taxon>ecological metagenomes</taxon>
    </lineage>
</organism>
<evidence type="ECO:0000256" key="1">
    <source>
        <dbReference type="ARBA" id="ARBA00001460"/>
    </source>
</evidence>
<dbReference type="GO" id="GO:0005524">
    <property type="term" value="F:ATP binding"/>
    <property type="evidence" value="ECO:0007669"/>
    <property type="project" value="UniProtKB-KW"/>
</dbReference>
<name>A0A6J7JPE1_9ZZZZ</name>
<reference evidence="9" key="1">
    <citation type="submission" date="2020-05" db="EMBL/GenBank/DDBJ databases">
        <authorList>
            <person name="Chiriac C."/>
            <person name="Salcher M."/>
            <person name="Ghai R."/>
            <person name="Kavagutti S V."/>
        </authorList>
    </citation>
    <scope>NUCLEOTIDE SEQUENCE</scope>
</reference>
<dbReference type="PANTHER" id="PTHR42945">
    <property type="entry name" value="HISTIDINE BIOSYNTHESIS BIFUNCTIONAL PROTEIN"/>
    <property type="match status" value="1"/>
</dbReference>
<dbReference type="HAMAP" id="MF_01020">
    <property type="entry name" value="HisE"/>
    <property type="match status" value="1"/>
</dbReference>
<gene>
    <name evidence="9" type="ORF">UFOPK3772_01141</name>
</gene>
<dbReference type="PANTHER" id="PTHR42945:SF1">
    <property type="entry name" value="HISTIDINE BIOSYNTHESIS BIFUNCTIONAL PROTEIN HIS7"/>
    <property type="match status" value="1"/>
</dbReference>
<dbReference type="EMBL" id="CAFBNE010000028">
    <property type="protein sequence ID" value="CAB4944509.1"/>
    <property type="molecule type" value="Genomic_DNA"/>
</dbReference>
<evidence type="ECO:0000313" key="9">
    <source>
        <dbReference type="EMBL" id="CAB4944509.1"/>
    </source>
</evidence>
<evidence type="ECO:0000256" key="6">
    <source>
        <dbReference type="ARBA" id="ARBA00022801"/>
    </source>
</evidence>
<dbReference type="CDD" id="cd11547">
    <property type="entry name" value="NTP-PPase_HisE"/>
    <property type="match status" value="1"/>
</dbReference>
<keyword evidence="8" id="KW-0368">Histidine biosynthesis</keyword>
<comment type="catalytic activity">
    <reaction evidence="1">
        <text>1-(5-phospho-beta-D-ribosyl)-ATP + H2O = 1-(5-phospho-beta-D-ribosyl)-5'-AMP + diphosphate + H(+)</text>
        <dbReference type="Rhea" id="RHEA:22828"/>
        <dbReference type="ChEBI" id="CHEBI:15377"/>
        <dbReference type="ChEBI" id="CHEBI:15378"/>
        <dbReference type="ChEBI" id="CHEBI:33019"/>
        <dbReference type="ChEBI" id="CHEBI:59457"/>
        <dbReference type="ChEBI" id="CHEBI:73183"/>
        <dbReference type="EC" id="3.6.1.31"/>
    </reaction>
</comment>
<dbReference type="SUPFAM" id="SSF101386">
    <property type="entry name" value="all-alpha NTP pyrophosphatases"/>
    <property type="match status" value="1"/>
</dbReference>
<dbReference type="NCBIfam" id="TIGR03188">
    <property type="entry name" value="histidine_hisI"/>
    <property type="match status" value="1"/>
</dbReference>
<proteinExistence type="inferred from homology"/>
<keyword evidence="7" id="KW-0067">ATP-binding</keyword>
<accession>A0A6J7JPE1</accession>
<evidence type="ECO:0000256" key="4">
    <source>
        <dbReference type="ARBA" id="ARBA00022605"/>
    </source>
</evidence>
<keyword evidence="4" id="KW-0028">Amino-acid biosynthesis</keyword>
<evidence type="ECO:0000256" key="8">
    <source>
        <dbReference type="ARBA" id="ARBA00023102"/>
    </source>
</evidence>
<dbReference type="InterPro" id="IPR008179">
    <property type="entry name" value="HisE"/>
</dbReference>
<dbReference type="InterPro" id="IPR021130">
    <property type="entry name" value="PRib-ATP_PPHydrolase-like"/>
</dbReference>
<dbReference type="AlphaFoldDB" id="A0A6J7JPE1"/>
<evidence type="ECO:0000256" key="2">
    <source>
        <dbReference type="ARBA" id="ARBA00005204"/>
    </source>
</evidence>
<dbReference type="Gene3D" id="1.10.287.1080">
    <property type="entry name" value="MazG-like"/>
    <property type="match status" value="1"/>
</dbReference>
<dbReference type="UniPathway" id="UPA00031">
    <property type="reaction ID" value="UER00007"/>
</dbReference>
<comment type="pathway">
    <text evidence="2">Amino-acid biosynthesis; L-histidine biosynthesis; L-histidine from 5-phospho-alpha-D-ribose 1-diphosphate: step 2/9.</text>
</comment>
<dbReference type="GO" id="GO:0000105">
    <property type="term" value="P:L-histidine biosynthetic process"/>
    <property type="evidence" value="ECO:0007669"/>
    <property type="project" value="UniProtKB-UniPathway"/>
</dbReference>
<sequence length="87" mass="9777">MKTFDELYAELLRKTAHGDEDSGTVRLLAQGVHAVGKKVVEEAAESWMAAEHEGPERTAEEISQLLYHVQVLMLASHVSLDDVYRRL</sequence>